<proteinExistence type="predicted"/>
<feature type="region of interest" description="Disordered" evidence="1">
    <location>
        <begin position="799"/>
        <end position="832"/>
    </location>
</feature>
<feature type="region of interest" description="Disordered" evidence="1">
    <location>
        <begin position="568"/>
        <end position="615"/>
    </location>
</feature>
<evidence type="ECO:0000313" key="4">
    <source>
        <dbReference type="EnsemblFungi" id="MAPG_06980T0"/>
    </source>
</evidence>
<feature type="region of interest" description="Disordered" evidence="1">
    <location>
        <begin position="519"/>
        <end position="543"/>
    </location>
</feature>
<dbReference type="VEuPathDB" id="FungiDB:MAPG_06980"/>
<keyword evidence="5" id="KW-1185">Reference proteome</keyword>
<feature type="transmembrane region" description="Helical" evidence="2">
    <location>
        <begin position="1154"/>
        <end position="1174"/>
    </location>
</feature>
<feature type="region of interest" description="Disordered" evidence="1">
    <location>
        <begin position="275"/>
        <end position="331"/>
    </location>
</feature>
<dbReference type="EnsemblFungi" id="MAPG_06980T0">
    <property type="protein sequence ID" value="MAPG_06980T0"/>
    <property type="gene ID" value="MAPG_06980"/>
</dbReference>
<feature type="compositionally biased region" description="Low complexity" evidence="1">
    <location>
        <begin position="528"/>
        <end position="539"/>
    </location>
</feature>
<keyword evidence="2" id="KW-0472">Membrane</keyword>
<feature type="compositionally biased region" description="Polar residues" evidence="1">
    <location>
        <begin position="409"/>
        <end position="419"/>
    </location>
</feature>
<feature type="compositionally biased region" description="Basic and acidic residues" evidence="1">
    <location>
        <begin position="393"/>
        <end position="408"/>
    </location>
</feature>
<dbReference type="AlphaFoldDB" id="A0A0C4E3I0"/>
<evidence type="ECO:0000256" key="1">
    <source>
        <dbReference type="SAM" id="MobiDB-lite"/>
    </source>
</evidence>
<feature type="transmembrane region" description="Helical" evidence="2">
    <location>
        <begin position="1109"/>
        <end position="1129"/>
    </location>
</feature>
<feature type="compositionally biased region" description="Polar residues" evidence="1">
    <location>
        <begin position="1026"/>
        <end position="1037"/>
    </location>
</feature>
<feature type="compositionally biased region" description="Polar residues" evidence="1">
    <location>
        <begin position="847"/>
        <end position="861"/>
    </location>
</feature>
<accession>A0A0C4E3I0</accession>
<dbReference type="OMA" id="RFEFRDS"/>
<feature type="compositionally biased region" description="Basic and acidic residues" evidence="1">
    <location>
        <begin position="876"/>
        <end position="888"/>
    </location>
</feature>
<feature type="compositionally biased region" description="Basic residues" evidence="1">
    <location>
        <begin position="949"/>
        <end position="961"/>
    </location>
</feature>
<name>A0A0C4E3I0_MAGP6</name>
<feature type="compositionally biased region" description="Polar residues" evidence="1">
    <location>
        <begin position="206"/>
        <end position="223"/>
    </location>
</feature>
<sequence>MAGMDIQHIYSEVVALSLERWQSHLRSLDSPHIHFTLLSPSTHLLLIAMLEGSPKLIYLPSVPHTLSLPSNLVTRLPKQRSLLKDPARFNHPTQPMGGMISRSNSSAGRSSDWSRTRSQPEKLTGLQSHLNRLALSPVWPPSSSTETTRAGGLGPRTPTPNRRGCRFPSLDEAHRSIASRSAQKPATGEHPPKHPDSGAATPRDVSCSTISTSPTNNDSTLASWTRARSRKDSAAIHDLSSTELTVGVNAIPLQDLSPPESRLSAVKESVLFEAKAGKQTETEPALDRDSKKNDSGEQQQSLPTTPAPRSVSSSNAANALASMPADPSTSTVDRIYDQYHHSPSEQDLFHAQPRGGRLQAPENSSSQFGSTSSKLSPAHLSELRSGAGARCGFRPDDGENYVDSDREPSSSQSALQSGHQAPGAGHDLFTSQATTRSPLWPGLFPAGEAPPFSLPRIPTIEYSEPSDGHDYFRGQALSFGPSLSTLSDSQGLLNGELHSDGLVPHPLALPAHAVAEDNSSPVRKGRFSTGATSMGATTTESNADPFEYDRYNVFPVSRKEREVSAVLQRLSTASRTSKSTSASPEKSPHKTLCLPSPIPEQGPGDTGHGPSVKNPAARFHFLDQDAIKSSWQVHQGRGEAIKVPVRPSPPPPVANEKSRQPGVLTEMNLNGREGETAPSHHGASVAPSDNDDWETVATVKGAHSSPYCAPPDMPRNVLQITGSSIADISDDELSIYHATFDEYGSTERIVRHPSQGSHGGEQPLKLRHIKDTKMPVFIPQQRVHRVNGLAQNSIRMLQDSCSRERPQPRRLKTPFGILGGSQKHSHKIRPSFNVAESSRFEFRDSECSSSNYDGQTFPTRRSGQKEGHPVSSDANTRAHEARNAKECLYESSASRAPAETEDSFVSADMSGTSHSFNFPLISLPEAARIQALRRQSGLDDQTVTGNEKTRKRSFASSRKTKGSTFDSIKLPRMPENTHRRVPTPLFGAKPRDKRAKAGEQHGRYGDAADTSPLSSKMDSPPDHGSRGSNLYGTSTATFGSSPLKNKLSGIWPSRRSQIPRLYPWDERRMQQQPPESDPSLRALANRAKLPGSMALTYMSNEGRAKQRRWFLVMLVVGAIFPFLAVLVYFGRLDGLLSYYTKGEATELTQFQKKIVLATMLLGFFLWTTVVVVVVKKLGGAF</sequence>
<gene>
    <name evidence="3" type="ORF">MAPG_06980</name>
</gene>
<feature type="compositionally biased region" description="Low complexity" evidence="1">
    <location>
        <begin position="101"/>
        <end position="111"/>
    </location>
</feature>
<feature type="compositionally biased region" description="Low complexity" evidence="1">
    <location>
        <begin position="571"/>
        <end position="583"/>
    </location>
</feature>
<reference evidence="4" key="5">
    <citation type="submission" date="2015-06" db="UniProtKB">
        <authorList>
            <consortium name="EnsemblFungi"/>
        </authorList>
    </citation>
    <scope>IDENTIFICATION</scope>
    <source>
        <strain evidence="4">ATCC 64411</strain>
    </source>
</reference>
<reference evidence="4" key="4">
    <citation type="journal article" date="2015" name="G3 (Bethesda)">
        <title>Genome sequences of three phytopathogenic species of the Magnaporthaceae family of fungi.</title>
        <authorList>
            <person name="Okagaki L.H."/>
            <person name="Nunes C.C."/>
            <person name="Sailsbery J."/>
            <person name="Clay B."/>
            <person name="Brown D."/>
            <person name="John T."/>
            <person name="Oh Y."/>
            <person name="Young N."/>
            <person name="Fitzgerald M."/>
            <person name="Haas B.J."/>
            <person name="Zeng Q."/>
            <person name="Young S."/>
            <person name="Adiconis X."/>
            <person name="Fan L."/>
            <person name="Levin J.Z."/>
            <person name="Mitchell T.K."/>
            <person name="Okubara P.A."/>
            <person name="Farman M.L."/>
            <person name="Kohn L.M."/>
            <person name="Birren B."/>
            <person name="Ma L.-J."/>
            <person name="Dean R.A."/>
        </authorList>
    </citation>
    <scope>NUCLEOTIDE SEQUENCE</scope>
    <source>
        <strain evidence="4">ATCC 64411 / 73-15</strain>
    </source>
</reference>
<feature type="region of interest" description="Disordered" evidence="1">
    <location>
        <begin position="935"/>
        <end position="1037"/>
    </location>
</feature>
<keyword evidence="2" id="KW-1133">Transmembrane helix</keyword>
<reference evidence="3" key="2">
    <citation type="submission" date="2010-05" db="EMBL/GenBank/DDBJ databases">
        <title>The Genome Sequence of Magnaporthe poae strain ATCC 64411.</title>
        <authorList>
            <consortium name="The Broad Institute Genome Sequencing Platform"/>
            <consortium name="Broad Institute Genome Sequencing Center for Infectious Disease"/>
            <person name="Ma L.-J."/>
            <person name="Dead R."/>
            <person name="Young S."/>
            <person name="Zeng Q."/>
            <person name="Koehrsen M."/>
            <person name="Alvarado L."/>
            <person name="Berlin A."/>
            <person name="Chapman S.B."/>
            <person name="Chen Z."/>
            <person name="Freedman E."/>
            <person name="Gellesch M."/>
            <person name="Goldberg J."/>
            <person name="Griggs A."/>
            <person name="Gujja S."/>
            <person name="Heilman E.R."/>
            <person name="Heiman D."/>
            <person name="Hepburn T."/>
            <person name="Howarth C."/>
            <person name="Jen D."/>
            <person name="Larson L."/>
            <person name="Mehta T."/>
            <person name="Neiman D."/>
            <person name="Pearson M."/>
            <person name="Roberts A."/>
            <person name="Saif S."/>
            <person name="Shea T."/>
            <person name="Shenoy N."/>
            <person name="Sisk P."/>
            <person name="Stolte C."/>
            <person name="Sykes S."/>
            <person name="Walk T."/>
            <person name="White J."/>
            <person name="Yandava C."/>
            <person name="Haas B."/>
            <person name="Nusbaum C."/>
            <person name="Birren B."/>
        </authorList>
    </citation>
    <scope>NUCLEOTIDE SEQUENCE</scope>
    <source>
        <strain evidence="3">ATCC 64411</strain>
    </source>
</reference>
<feature type="region of interest" description="Disordered" evidence="1">
    <location>
        <begin position="641"/>
        <end position="690"/>
    </location>
</feature>
<dbReference type="STRING" id="644358.A0A0C4E3I0"/>
<feature type="compositionally biased region" description="Low complexity" evidence="1">
    <location>
        <begin position="307"/>
        <end position="327"/>
    </location>
</feature>
<dbReference type="EMBL" id="ADBL01001675">
    <property type="status" value="NOT_ANNOTATED_CDS"/>
    <property type="molecule type" value="Genomic_DNA"/>
</dbReference>
<evidence type="ECO:0000313" key="3">
    <source>
        <dbReference type="EMBL" id="KLU87990.1"/>
    </source>
</evidence>
<dbReference type="Proteomes" id="UP000011715">
    <property type="component" value="Unassembled WGS sequence"/>
</dbReference>
<reference evidence="3" key="3">
    <citation type="submission" date="2011-03" db="EMBL/GenBank/DDBJ databases">
        <title>Annotation of Magnaporthe poae ATCC 64411.</title>
        <authorList>
            <person name="Ma L.-J."/>
            <person name="Dead R."/>
            <person name="Young S.K."/>
            <person name="Zeng Q."/>
            <person name="Gargeya S."/>
            <person name="Fitzgerald M."/>
            <person name="Haas B."/>
            <person name="Abouelleil A."/>
            <person name="Alvarado L."/>
            <person name="Arachchi H.M."/>
            <person name="Berlin A."/>
            <person name="Brown A."/>
            <person name="Chapman S.B."/>
            <person name="Chen Z."/>
            <person name="Dunbar C."/>
            <person name="Freedman E."/>
            <person name="Gearin G."/>
            <person name="Gellesch M."/>
            <person name="Goldberg J."/>
            <person name="Griggs A."/>
            <person name="Gujja S."/>
            <person name="Heiman D."/>
            <person name="Howarth C."/>
            <person name="Larson L."/>
            <person name="Lui A."/>
            <person name="MacDonald P.J.P."/>
            <person name="Mehta T."/>
            <person name="Montmayeur A."/>
            <person name="Murphy C."/>
            <person name="Neiman D."/>
            <person name="Pearson M."/>
            <person name="Priest M."/>
            <person name="Roberts A."/>
            <person name="Saif S."/>
            <person name="Shea T."/>
            <person name="Shenoy N."/>
            <person name="Sisk P."/>
            <person name="Stolte C."/>
            <person name="Sykes S."/>
            <person name="Yandava C."/>
            <person name="Wortman J."/>
            <person name="Nusbaum C."/>
            <person name="Birren B."/>
        </authorList>
    </citation>
    <scope>NUCLEOTIDE SEQUENCE</scope>
    <source>
        <strain evidence="3">ATCC 64411</strain>
    </source>
</reference>
<feature type="compositionally biased region" description="Polar residues" evidence="1">
    <location>
        <begin position="361"/>
        <end position="375"/>
    </location>
</feature>
<feature type="compositionally biased region" description="Basic and acidic residues" evidence="1">
    <location>
        <begin position="275"/>
        <end position="295"/>
    </location>
</feature>
<protein>
    <submittedName>
        <fullName evidence="3 4">Uncharacterized protein</fullName>
    </submittedName>
</protein>
<feature type="region of interest" description="Disordered" evidence="1">
    <location>
        <begin position="86"/>
        <end position="121"/>
    </location>
</feature>
<dbReference type="eggNOG" id="ENOG502RAX3">
    <property type="taxonomic scope" value="Eukaryota"/>
</dbReference>
<keyword evidence="2" id="KW-0812">Transmembrane</keyword>
<reference evidence="5" key="1">
    <citation type="submission" date="2010-05" db="EMBL/GenBank/DDBJ databases">
        <title>The genome sequence of Magnaporthe poae strain ATCC 64411.</title>
        <authorList>
            <person name="Ma L.-J."/>
            <person name="Dead R."/>
            <person name="Young S."/>
            <person name="Zeng Q."/>
            <person name="Koehrsen M."/>
            <person name="Alvarado L."/>
            <person name="Berlin A."/>
            <person name="Chapman S.B."/>
            <person name="Chen Z."/>
            <person name="Freedman E."/>
            <person name="Gellesch M."/>
            <person name="Goldberg J."/>
            <person name="Griggs A."/>
            <person name="Gujja S."/>
            <person name="Heilman E.R."/>
            <person name="Heiman D."/>
            <person name="Hepburn T."/>
            <person name="Howarth C."/>
            <person name="Jen D."/>
            <person name="Larson L."/>
            <person name="Mehta T."/>
            <person name="Neiman D."/>
            <person name="Pearson M."/>
            <person name="Roberts A."/>
            <person name="Saif S."/>
            <person name="Shea T."/>
            <person name="Shenoy N."/>
            <person name="Sisk P."/>
            <person name="Stolte C."/>
            <person name="Sykes S."/>
            <person name="Walk T."/>
            <person name="White J."/>
            <person name="Yandava C."/>
            <person name="Haas B."/>
            <person name="Nusbaum C."/>
            <person name="Birren B."/>
        </authorList>
    </citation>
    <scope>NUCLEOTIDE SEQUENCE [LARGE SCALE GENOMIC DNA]</scope>
    <source>
        <strain evidence="5">ATCC 64411 / 73-15</strain>
    </source>
</reference>
<feature type="region of interest" description="Disordered" evidence="1">
    <location>
        <begin position="346"/>
        <end position="429"/>
    </location>
</feature>
<evidence type="ECO:0000256" key="2">
    <source>
        <dbReference type="SAM" id="Phobius"/>
    </source>
</evidence>
<dbReference type="OrthoDB" id="5353066at2759"/>
<feature type="region of interest" description="Disordered" evidence="1">
    <location>
        <begin position="845"/>
        <end position="894"/>
    </location>
</feature>
<organism evidence="4 5">
    <name type="scientific">Magnaporthiopsis poae (strain ATCC 64411 / 73-15)</name>
    <name type="common">Kentucky bluegrass fungus</name>
    <name type="synonym">Magnaporthe poae</name>
    <dbReference type="NCBI Taxonomy" id="644358"/>
    <lineage>
        <taxon>Eukaryota</taxon>
        <taxon>Fungi</taxon>
        <taxon>Dikarya</taxon>
        <taxon>Ascomycota</taxon>
        <taxon>Pezizomycotina</taxon>
        <taxon>Sordariomycetes</taxon>
        <taxon>Sordariomycetidae</taxon>
        <taxon>Magnaporthales</taxon>
        <taxon>Magnaporthaceae</taxon>
        <taxon>Magnaporthiopsis</taxon>
    </lineage>
</organism>
<feature type="region of interest" description="Disordered" evidence="1">
    <location>
        <begin position="134"/>
        <end position="224"/>
    </location>
</feature>
<evidence type="ECO:0000313" key="5">
    <source>
        <dbReference type="Proteomes" id="UP000011715"/>
    </source>
</evidence>
<dbReference type="EMBL" id="GL876971">
    <property type="protein sequence ID" value="KLU87990.1"/>
    <property type="molecule type" value="Genomic_DNA"/>
</dbReference>
<feature type="compositionally biased region" description="Basic and acidic residues" evidence="1">
    <location>
        <begin position="995"/>
        <end position="1006"/>
    </location>
</feature>